<dbReference type="EnsemblMetazoa" id="PPA45147.1">
    <property type="protein sequence ID" value="PPA45147.1"/>
    <property type="gene ID" value="WBGene00283516"/>
</dbReference>
<dbReference type="AlphaFoldDB" id="A0A2A6BJV3"/>
<protein>
    <submittedName>
        <fullName evidence="1">Uncharacterized protein</fullName>
    </submittedName>
</protein>
<accession>A0A2A6BJV3</accession>
<evidence type="ECO:0000313" key="2">
    <source>
        <dbReference type="Proteomes" id="UP000005239"/>
    </source>
</evidence>
<accession>A0A8R1Z7W9</accession>
<reference evidence="2" key="1">
    <citation type="journal article" date="2008" name="Nat. Genet.">
        <title>The Pristionchus pacificus genome provides a unique perspective on nematode lifestyle and parasitism.</title>
        <authorList>
            <person name="Dieterich C."/>
            <person name="Clifton S.W."/>
            <person name="Schuster L.N."/>
            <person name="Chinwalla A."/>
            <person name="Delehaunty K."/>
            <person name="Dinkelacker I."/>
            <person name="Fulton L."/>
            <person name="Fulton R."/>
            <person name="Godfrey J."/>
            <person name="Minx P."/>
            <person name="Mitreva M."/>
            <person name="Roeseler W."/>
            <person name="Tian H."/>
            <person name="Witte H."/>
            <person name="Yang S.P."/>
            <person name="Wilson R.K."/>
            <person name="Sommer R.J."/>
        </authorList>
    </citation>
    <scope>NUCLEOTIDE SEQUENCE [LARGE SCALE GENOMIC DNA]</scope>
    <source>
        <strain evidence="2">PS312</strain>
    </source>
</reference>
<organism evidence="1 2">
    <name type="scientific">Pristionchus pacificus</name>
    <name type="common">Parasitic nematode worm</name>
    <dbReference type="NCBI Taxonomy" id="54126"/>
    <lineage>
        <taxon>Eukaryota</taxon>
        <taxon>Metazoa</taxon>
        <taxon>Ecdysozoa</taxon>
        <taxon>Nematoda</taxon>
        <taxon>Chromadorea</taxon>
        <taxon>Rhabditida</taxon>
        <taxon>Rhabditina</taxon>
        <taxon>Diplogasteromorpha</taxon>
        <taxon>Diplogasteroidea</taxon>
        <taxon>Neodiplogasteridae</taxon>
        <taxon>Pristionchus</taxon>
    </lineage>
</organism>
<reference evidence="1" key="2">
    <citation type="submission" date="2022-06" db="UniProtKB">
        <authorList>
            <consortium name="EnsemblMetazoa"/>
        </authorList>
    </citation>
    <scope>IDENTIFICATION</scope>
    <source>
        <strain evidence="1">PS312</strain>
    </source>
</reference>
<sequence>MKRKGRRKVKWRDESETVFKRRIHGMIEWSEGGIEKMKSTRLNGTFIHTLVLVGDKGKN</sequence>
<evidence type="ECO:0000313" key="1">
    <source>
        <dbReference type="EnsemblMetazoa" id="PPA45147.1"/>
    </source>
</evidence>
<name>A0A2A6BJV3_PRIPA</name>
<keyword evidence="2" id="KW-1185">Reference proteome</keyword>
<gene>
    <name evidence="1" type="primary">WBGene00283516</name>
</gene>
<proteinExistence type="predicted"/>
<dbReference type="Proteomes" id="UP000005239">
    <property type="component" value="Unassembled WGS sequence"/>
</dbReference>